<dbReference type="EMBL" id="JAAVTK010000003">
    <property type="protein sequence ID" value="NKI89026.1"/>
    <property type="molecule type" value="Genomic_DNA"/>
</dbReference>
<proteinExistence type="predicted"/>
<dbReference type="Gene3D" id="2.40.420.20">
    <property type="match status" value="1"/>
</dbReference>
<dbReference type="Gene3D" id="2.40.30.170">
    <property type="match status" value="1"/>
</dbReference>
<accession>A0ABX1HFJ5</accession>
<evidence type="ECO:0000256" key="1">
    <source>
        <dbReference type="SAM" id="Coils"/>
    </source>
</evidence>
<organism evidence="2 3">
    <name type="scientific">Hymenobacter artigasi</name>
    <dbReference type="NCBI Taxonomy" id="2719616"/>
    <lineage>
        <taxon>Bacteria</taxon>
        <taxon>Pseudomonadati</taxon>
        <taxon>Bacteroidota</taxon>
        <taxon>Cytophagia</taxon>
        <taxon>Cytophagales</taxon>
        <taxon>Hymenobacteraceae</taxon>
        <taxon>Hymenobacter</taxon>
    </lineage>
</organism>
<sequence>MDRAIADSIQTQRKRRRWLAVAGAVLLALGAVLAFRTVLKPSLRRGYILTATVETGEVEAALTAAGTVIPGREAVLTSPIQSTIRRVAVAVGAQVRPGETILELDKELANSSLAKLDDEQLRNQNKNSQLQLTLERSLTDLRALARVQAVKVRSLQSTLHDEQQLLKIGGGTAENVRQAELNLTVAQLEADRLTRQIQTQQRSNAADVRELGYTVSMQQRSIAELATKLRQADISSQQPGVLTWVNDNLGTTVQAGDALARVADLSSFRVRATISDSYADQLHQGDPVKVRINDLDLRGTVASISPSVEKGVVTFLAQLDNPHHPALRPNLRADVFVITRAHHGVLRVKNGPFYQGGKEQPVFVLTNDGRVVRRTVRFGDSNFDFVQIASGLRAGEKIVASDMKEHLDTPELMVRD</sequence>
<dbReference type="PANTHER" id="PTHR30469:SF33">
    <property type="entry name" value="SLR1207 PROTEIN"/>
    <property type="match status" value="1"/>
</dbReference>
<keyword evidence="1" id="KW-0175">Coiled coil</keyword>
<feature type="coiled-coil region" evidence="1">
    <location>
        <begin position="176"/>
        <end position="203"/>
    </location>
</feature>
<reference evidence="2 3" key="1">
    <citation type="submission" date="2020-03" db="EMBL/GenBank/DDBJ databases">
        <title>Genomic Encyclopedia of Type Strains, Phase IV (KMG-V): Genome sequencing to study the core and pangenomes of soil and plant-associated prokaryotes.</title>
        <authorList>
            <person name="Whitman W."/>
        </authorList>
    </citation>
    <scope>NUCLEOTIDE SEQUENCE [LARGE SCALE GENOMIC DNA]</scope>
    <source>
        <strain evidence="2 3">1B</strain>
    </source>
</reference>
<keyword evidence="3" id="KW-1185">Reference proteome</keyword>
<dbReference type="PANTHER" id="PTHR30469">
    <property type="entry name" value="MULTIDRUG RESISTANCE PROTEIN MDTA"/>
    <property type="match status" value="1"/>
</dbReference>
<gene>
    <name evidence="2" type="ORF">HBN54_001619</name>
</gene>
<comment type="caution">
    <text evidence="2">The sequence shown here is derived from an EMBL/GenBank/DDBJ whole genome shotgun (WGS) entry which is preliminary data.</text>
</comment>
<dbReference type="RefSeq" id="WP_168672655.1">
    <property type="nucleotide sequence ID" value="NZ_JAAVTK010000003.1"/>
</dbReference>
<dbReference type="SUPFAM" id="SSF111369">
    <property type="entry name" value="HlyD-like secretion proteins"/>
    <property type="match status" value="1"/>
</dbReference>
<evidence type="ECO:0000313" key="3">
    <source>
        <dbReference type="Proteomes" id="UP000717634"/>
    </source>
</evidence>
<evidence type="ECO:0000313" key="2">
    <source>
        <dbReference type="EMBL" id="NKI89026.1"/>
    </source>
</evidence>
<name>A0ABX1HFJ5_9BACT</name>
<dbReference type="Proteomes" id="UP000717634">
    <property type="component" value="Unassembled WGS sequence"/>
</dbReference>
<protein>
    <submittedName>
        <fullName evidence="2">HlyD family secretion protein</fullName>
    </submittedName>
</protein>